<keyword evidence="3" id="KW-1185">Reference proteome</keyword>
<feature type="compositionally biased region" description="Basic residues" evidence="1">
    <location>
        <begin position="80"/>
        <end position="105"/>
    </location>
</feature>
<reference evidence="2 3" key="1">
    <citation type="journal article" date="2016" name="PLoS Pathog.">
        <title>Biosynthesis of antibiotic leucinostatins in bio-control fungus Purpureocillium lilacinum and their inhibition on phytophthora revealed by genome mining.</title>
        <authorList>
            <person name="Wang G."/>
            <person name="Liu Z."/>
            <person name="Lin R."/>
            <person name="Li E."/>
            <person name="Mao Z."/>
            <person name="Ling J."/>
            <person name="Yang Y."/>
            <person name="Yin W.B."/>
            <person name="Xie B."/>
        </authorList>
    </citation>
    <scope>NUCLEOTIDE SEQUENCE [LARGE SCALE GENOMIC DNA]</scope>
    <source>
        <strain evidence="2">170</strain>
    </source>
</reference>
<dbReference type="EMBL" id="LSBJ02000006">
    <property type="protein sequence ID" value="OAQ62774.1"/>
    <property type="molecule type" value="Genomic_DNA"/>
</dbReference>
<dbReference type="KEGG" id="pchm:VFPPC_14889"/>
<accession>A0A179FBD3</accession>
<dbReference type="RefSeq" id="XP_018140354.1">
    <property type="nucleotide sequence ID" value="XM_018292657.1"/>
</dbReference>
<dbReference type="OrthoDB" id="4941368at2759"/>
<dbReference type="AlphaFoldDB" id="A0A179FBD3"/>
<feature type="region of interest" description="Disordered" evidence="1">
    <location>
        <begin position="43"/>
        <end position="143"/>
    </location>
</feature>
<evidence type="ECO:0000256" key="1">
    <source>
        <dbReference type="SAM" id="MobiDB-lite"/>
    </source>
</evidence>
<dbReference type="GeneID" id="28856651"/>
<comment type="caution">
    <text evidence="2">The sequence shown here is derived from an EMBL/GenBank/DDBJ whole genome shotgun (WGS) entry which is preliminary data.</text>
</comment>
<evidence type="ECO:0000313" key="2">
    <source>
        <dbReference type="EMBL" id="OAQ62774.1"/>
    </source>
</evidence>
<organism evidence="2 3">
    <name type="scientific">Pochonia chlamydosporia 170</name>
    <dbReference type="NCBI Taxonomy" id="1380566"/>
    <lineage>
        <taxon>Eukaryota</taxon>
        <taxon>Fungi</taxon>
        <taxon>Dikarya</taxon>
        <taxon>Ascomycota</taxon>
        <taxon>Pezizomycotina</taxon>
        <taxon>Sordariomycetes</taxon>
        <taxon>Hypocreomycetidae</taxon>
        <taxon>Hypocreales</taxon>
        <taxon>Clavicipitaceae</taxon>
        <taxon>Pochonia</taxon>
    </lineage>
</organism>
<gene>
    <name evidence="2" type="ORF">VFPPC_14889</name>
</gene>
<name>A0A179FBD3_METCM</name>
<proteinExistence type="predicted"/>
<dbReference type="Proteomes" id="UP000078397">
    <property type="component" value="Unassembled WGS sequence"/>
</dbReference>
<feature type="compositionally biased region" description="Low complexity" evidence="1">
    <location>
        <begin position="66"/>
        <end position="79"/>
    </location>
</feature>
<sequence length="162" mass="18327">MSSPSGPQDNRPFVGLDGTPVRCQMETSFLSILESAGLKEWATQQNELRRPTPGEAAAPDERNKGSTSRKSSRRPPSSSRLHKSANTRYGGRSRKSKDHSYKKPRPGQSKNDDRRATAEGQDEETEERRRRAESFVPDYSGYNTMDTELDIIRQQLTARKEK</sequence>
<protein>
    <submittedName>
        <fullName evidence="2">Uncharacterized protein</fullName>
    </submittedName>
</protein>
<evidence type="ECO:0000313" key="3">
    <source>
        <dbReference type="Proteomes" id="UP000078397"/>
    </source>
</evidence>